<dbReference type="PROSITE" id="PS50110">
    <property type="entry name" value="RESPONSE_REGULATORY"/>
    <property type="match status" value="1"/>
</dbReference>
<dbReference type="InterPro" id="IPR001789">
    <property type="entry name" value="Sig_transdc_resp-reg_receiver"/>
</dbReference>
<dbReference type="InterPro" id="IPR003594">
    <property type="entry name" value="HATPase_dom"/>
</dbReference>
<comment type="catalytic activity">
    <reaction evidence="1">
        <text>ATP + protein L-histidine = ADP + protein N-phospho-L-histidine.</text>
        <dbReference type="EC" id="2.7.13.3"/>
    </reaction>
</comment>
<evidence type="ECO:0000313" key="12">
    <source>
        <dbReference type="Proteomes" id="UP000428328"/>
    </source>
</evidence>
<dbReference type="KEGG" id="psel:GM415_16370"/>
<dbReference type="AlphaFoldDB" id="A0A6I6JKX4"/>
<sequence>MDFRRQAFVEARITHDNDLETRRWATRIGGLYARISEVLQPNPYLEVPERDVVTTSGLKLTLVNPAYMLRMIHGMTKRDNGIRAHITSLEPLRPENAPKEWEARALKTFRTGDEEFHEETVLDGKPVLLYMRPMITEEGCLYCHGKQGYKVGDIRGGISVTVPLTKYDQAVELAGEGAFRRYSTMFLVGESVLCLMLALSIWNDRRRNRILARQKQIESQLRKSEQRHRIILDNSPLGMIHFASDGEILDCNARFAEMMGCPVDKLIGFNTAKQSYGEMVDAINKALGGERSVYEDYYTSVNGGVTTYLRVVFNPVNPGQSPTEVIATLEDFIDRKKAEDELLFQSEINEASADIASALTQPEATIESISSRVHKHILRISESRFGYVSSIDPASGDNVCHTLSYEMGGEVKTVDNQQIVFSRGKNGYEGLHGYCLNTLKPFFTNTPSDHSSSKGVPGGHMPLERFLSIPAVYQGKLYGQIALANSRRDYSERDIKALQPLANLFAMAIHRMRMESALRTAKNQAEIASQVKSEFLANMSHEIRTPLNGIMGMLQLLAETGQDDVQREYTDIAIQSCHRLTGLLSDILDLSRIESGKLVIREGVFSLAQLFKSLEDIFHIQAGKQGIILKADFDEELPEYLVGDELRLRQILFNLVGNALKFTEEGMVSISAEPVSGGRVLFVVSDTGIGIPEDKLETVFEPFTQSDYSITREFQGAGLGLSIVKRLVKLMDGSLSVESELGVGTTIHLLLPLAQGEPEEVHSPQAPAKEKVQAEARILVVDDDYVSRLALTRLLENMGATVTALDNGGDAVRAVEKEAFDLVFMDIQLPGMDGTETARRIREVEKPGEENPLIVAVTAHAMVGDRERFLEAGMDAYLSKPVDFEKVSRIYQKLLRNE</sequence>
<dbReference type="Pfam" id="PF13188">
    <property type="entry name" value="PAS_8"/>
    <property type="match status" value="1"/>
</dbReference>
<accession>A0A6I6JKX4</accession>
<evidence type="ECO:0000256" key="7">
    <source>
        <dbReference type="PROSITE-ProRule" id="PRU00169"/>
    </source>
</evidence>
<dbReference type="Proteomes" id="UP000428328">
    <property type="component" value="Chromosome"/>
</dbReference>
<evidence type="ECO:0000256" key="4">
    <source>
        <dbReference type="ARBA" id="ARBA00022679"/>
    </source>
</evidence>
<dbReference type="Gene3D" id="3.30.450.290">
    <property type="match status" value="1"/>
</dbReference>
<dbReference type="GO" id="GO:0000155">
    <property type="term" value="F:phosphorelay sensor kinase activity"/>
    <property type="evidence" value="ECO:0007669"/>
    <property type="project" value="InterPro"/>
</dbReference>
<organism evidence="11 12">
    <name type="scientific">Pseudodesulfovibrio cashew</name>
    <dbReference type="NCBI Taxonomy" id="2678688"/>
    <lineage>
        <taxon>Bacteria</taxon>
        <taxon>Pseudomonadati</taxon>
        <taxon>Thermodesulfobacteriota</taxon>
        <taxon>Desulfovibrionia</taxon>
        <taxon>Desulfovibrionales</taxon>
        <taxon>Desulfovibrionaceae</taxon>
    </lineage>
</organism>
<feature type="domain" description="PAS" evidence="10">
    <location>
        <begin position="224"/>
        <end position="268"/>
    </location>
</feature>
<dbReference type="InterPro" id="IPR036097">
    <property type="entry name" value="HisK_dim/P_sf"/>
</dbReference>
<dbReference type="Pfam" id="PF02518">
    <property type="entry name" value="HATPase_c"/>
    <property type="match status" value="1"/>
</dbReference>
<dbReference type="SUPFAM" id="SSF55785">
    <property type="entry name" value="PYP-like sensor domain (PAS domain)"/>
    <property type="match status" value="1"/>
</dbReference>
<dbReference type="Pfam" id="PF00072">
    <property type="entry name" value="Response_reg"/>
    <property type="match status" value="1"/>
</dbReference>
<dbReference type="Pfam" id="PF00512">
    <property type="entry name" value="HisKA"/>
    <property type="match status" value="1"/>
</dbReference>
<dbReference type="RefSeq" id="WP_242012284.1">
    <property type="nucleotide sequence ID" value="NZ_CP046400.1"/>
</dbReference>
<dbReference type="PROSITE" id="PS50109">
    <property type="entry name" value="HIS_KIN"/>
    <property type="match status" value="1"/>
</dbReference>
<dbReference type="InterPro" id="IPR003018">
    <property type="entry name" value="GAF"/>
</dbReference>
<dbReference type="InterPro" id="IPR021796">
    <property type="entry name" value="Tll0287-like_dom"/>
</dbReference>
<dbReference type="Pfam" id="PF13185">
    <property type="entry name" value="GAF_2"/>
    <property type="match status" value="1"/>
</dbReference>
<dbReference type="Gene3D" id="3.30.450.40">
    <property type="match status" value="1"/>
</dbReference>
<dbReference type="Gene3D" id="3.30.450.20">
    <property type="entry name" value="PAS domain"/>
    <property type="match status" value="1"/>
</dbReference>
<proteinExistence type="predicted"/>
<keyword evidence="12" id="KW-1185">Reference proteome</keyword>
<dbReference type="CDD" id="cd00082">
    <property type="entry name" value="HisKA"/>
    <property type="match status" value="1"/>
</dbReference>
<evidence type="ECO:0000259" key="10">
    <source>
        <dbReference type="PROSITE" id="PS50112"/>
    </source>
</evidence>
<dbReference type="Gene3D" id="3.30.565.10">
    <property type="entry name" value="Histidine kinase-like ATPase, C-terminal domain"/>
    <property type="match status" value="1"/>
</dbReference>
<dbReference type="InterPro" id="IPR029016">
    <property type="entry name" value="GAF-like_dom_sf"/>
</dbReference>
<dbReference type="InterPro" id="IPR036890">
    <property type="entry name" value="HATPase_C_sf"/>
</dbReference>
<dbReference type="CDD" id="cd17546">
    <property type="entry name" value="REC_hyHK_CKI1_RcsC-like"/>
    <property type="match status" value="1"/>
</dbReference>
<keyword evidence="3 7" id="KW-0597">Phosphoprotein</keyword>
<dbReference type="EC" id="2.7.13.3" evidence="2"/>
<evidence type="ECO:0000313" key="11">
    <source>
        <dbReference type="EMBL" id="QGY41628.1"/>
    </source>
</evidence>
<dbReference type="CDD" id="cd16922">
    <property type="entry name" value="HATPase_EvgS-ArcB-TorS-like"/>
    <property type="match status" value="1"/>
</dbReference>
<dbReference type="SMART" id="SM00387">
    <property type="entry name" value="HATPase_c"/>
    <property type="match status" value="1"/>
</dbReference>
<dbReference type="InterPro" id="IPR000014">
    <property type="entry name" value="PAS"/>
</dbReference>
<dbReference type="NCBIfam" id="TIGR00229">
    <property type="entry name" value="sensory_box"/>
    <property type="match status" value="1"/>
</dbReference>
<keyword evidence="4" id="KW-0808">Transferase</keyword>
<keyword evidence="5" id="KW-0418">Kinase</keyword>
<dbReference type="SUPFAM" id="SSF55781">
    <property type="entry name" value="GAF domain-like"/>
    <property type="match status" value="1"/>
</dbReference>
<feature type="domain" description="Response regulatory" evidence="9">
    <location>
        <begin position="777"/>
        <end position="895"/>
    </location>
</feature>
<dbReference type="PANTHER" id="PTHR45339">
    <property type="entry name" value="HYBRID SIGNAL TRANSDUCTION HISTIDINE KINASE J"/>
    <property type="match status" value="1"/>
</dbReference>
<feature type="domain" description="Histidine kinase" evidence="8">
    <location>
        <begin position="538"/>
        <end position="755"/>
    </location>
</feature>
<name>A0A6I6JKX4_9BACT</name>
<dbReference type="SMART" id="SM00091">
    <property type="entry name" value="PAS"/>
    <property type="match status" value="1"/>
</dbReference>
<dbReference type="EMBL" id="CP046400">
    <property type="protein sequence ID" value="QGY41628.1"/>
    <property type="molecule type" value="Genomic_DNA"/>
</dbReference>
<dbReference type="InterPro" id="IPR011006">
    <property type="entry name" value="CheY-like_superfamily"/>
</dbReference>
<protein>
    <recommendedName>
        <fullName evidence="2">histidine kinase</fullName>
        <ecNumber evidence="2">2.7.13.3</ecNumber>
    </recommendedName>
</protein>
<dbReference type="Gene3D" id="1.10.287.130">
    <property type="match status" value="1"/>
</dbReference>
<dbReference type="CDD" id="cd00130">
    <property type="entry name" value="PAS"/>
    <property type="match status" value="1"/>
</dbReference>
<dbReference type="SUPFAM" id="SSF52172">
    <property type="entry name" value="CheY-like"/>
    <property type="match status" value="1"/>
</dbReference>
<gene>
    <name evidence="11" type="ORF">GM415_16370</name>
</gene>
<evidence type="ECO:0000259" key="8">
    <source>
        <dbReference type="PROSITE" id="PS50109"/>
    </source>
</evidence>
<evidence type="ECO:0000256" key="5">
    <source>
        <dbReference type="ARBA" id="ARBA00022777"/>
    </source>
</evidence>
<reference evidence="11 12" key="1">
    <citation type="submission" date="2019-11" db="EMBL/GenBank/DDBJ databases">
        <authorList>
            <person name="Zheng R.K."/>
            <person name="Sun C.M."/>
        </authorList>
    </citation>
    <scope>NUCLEOTIDE SEQUENCE [LARGE SCALE GENOMIC DNA]</scope>
    <source>
        <strain evidence="11 12">SRB007</strain>
    </source>
</reference>
<feature type="modified residue" description="4-aspartylphosphate" evidence="7">
    <location>
        <position position="826"/>
    </location>
</feature>
<dbReference type="PANTHER" id="PTHR45339:SF1">
    <property type="entry name" value="HYBRID SIGNAL TRANSDUCTION HISTIDINE KINASE J"/>
    <property type="match status" value="1"/>
</dbReference>
<dbReference type="InterPro" id="IPR003661">
    <property type="entry name" value="HisK_dim/P_dom"/>
</dbReference>
<dbReference type="InterPro" id="IPR005467">
    <property type="entry name" value="His_kinase_dom"/>
</dbReference>
<dbReference type="PRINTS" id="PR00344">
    <property type="entry name" value="BCTRLSENSOR"/>
</dbReference>
<dbReference type="Gene3D" id="3.40.50.2300">
    <property type="match status" value="1"/>
</dbReference>
<evidence type="ECO:0000256" key="6">
    <source>
        <dbReference type="ARBA" id="ARBA00023012"/>
    </source>
</evidence>
<keyword evidence="6" id="KW-0902">Two-component regulatory system</keyword>
<evidence type="ECO:0000256" key="2">
    <source>
        <dbReference type="ARBA" id="ARBA00012438"/>
    </source>
</evidence>
<evidence type="ECO:0000256" key="3">
    <source>
        <dbReference type="ARBA" id="ARBA00022553"/>
    </source>
</evidence>
<dbReference type="SUPFAM" id="SSF47384">
    <property type="entry name" value="Homodimeric domain of signal transducing histidine kinase"/>
    <property type="match status" value="1"/>
</dbReference>
<dbReference type="SUPFAM" id="SSF55874">
    <property type="entry name" value="ATPase domain of HSP90 chaperone/DNA topoisomerase II/histidine kinase"/>
    <property type="match status" value="1"/>
</dbReference>
<dbReference type="Pfam" id="PF11845">
    <property type="entry name" value="Tll0287-like"/>
    <property type="match status" value="1"/>
</dbReference>
<dbReference type="FunFam" id="3.30.565.10:FF:000010">
    <property type="entry name" value="Sensor histidine kinase RcsC"/>
    <property type="match status" value="1"/>
</dbReference>
<dbReference type="PROSITE" id="PS50112">
    <property type="entry name" value="PAS"/>
    <property type="match status" value="1"/>
</dbReference>
<dbReference type="InterPro" id="IPR004358">
    <property type="entry name" value="Sig_transdc_His_kin-like_C"/>
</dbReference>
<dbReference type="InterPro" id="IPR035965">
    <property type="entry name" value="PAS-like_dom_sf"/>
</dbReference>
<dbReference type="SMART" id="SM00448">
    <property type="entry name" value="REC"/>
    <property type="match status" value="1"/>
</dbReference>
<evidence type="ECO:0000256" key="1">
    <source>
        <dbReference type="ARBA" id="ARBA00000085"/>
    </source>
</evidence>
<evidence type="ECO:0000259" key="9">
    <source>
        <dbReference type="PROSITE" id="PS50110"/>
    </source>
</evidence>
<dbReference type="SMART" id="SM00388">
    <property type="entry name" value="HisKA"/>
    <property type="match status" value="1"/>
</dbReference>